<dbReference type="GO" id="GO:0006271">
    <property type="term" value="P:DNA strand elongation involved in DNA replication"/>
    <property type="evidence" value="ECO:0007669"/>
    <property type="project" value="TreeGrafter"/>
</dbReference>
<dbReference type="PANTHER" id="PTHR10416:SF0">
    <property type="entry name" value="DNA POLYMERASE DELTA SUBUNIT 2"/>
    <property type="match status" value="1"/>
</dbReference>
<dbReference type="GeneID" id="54299622"/>
<dbReference type="OrthoDB" id="3763at2759"/>
<sequence length="515" mass="55410">MPLRANFAMTDTDMGEGAAVLMGALDNDAASAYAAAAPATRSNPPAYVPRDTFALPKGADRHYAQQYADMYYARLSELKPVLEERAMEAWAEFEISGQKARQVERVLDVRQGELSWVVGTVYCEMALKPNILDDIAKEHWMAAPPRREKYRSSDGKDEMMLEDESGRLRLTGAALDTDMLVTGCIIAALGSENADGVFEVIATQVPDLPAQPARWALTGKQGQEQRAGNKIALVSGLGISGAAGNTMALDLLAEYLTGEAQSGAAQASAQRISRLIIAGDSLAHASPIPSREDVAAKKGQKHKYGYDAAAYNAAPTERLDDFLAALLPTLPVTLLPGAQDPASVAVPQQPLHAALFPKSRAWAAPPGEAAPDTPRDGFPMHAVTNPWEGEVDGWRFLGSGGQPVADVAKYVAEESRAAIMERMLRWRNNAPTAPDTLWTYPFQDSDPLLLLDCPHVYFAGNQPHFETSLIEGPEAQAVRLVALPRFVDTGEIVLLDAETLDVEVVRVGVGLGGRE</sequence>
<dbReference type="PANTHER" id="PTHR10416">
    <property type="entry name" value="DNA POLYMERASE DELTA SUBUNIT 2"/>
    <property type="match status" value="1"/>
</dbReference>
<dbReference type="GO" id="GO:0043625">
    <property type="term" value="C:delta DNA polymerase complex"/>
    <property type="evidence" value="ECO:0007669"/>
    <property type="project" value="TreeGrafter"/>
</dbReference>
<evidence type="ECO:0000259" key="3">
    <source>
        <dbReference type="Pfam" id="PF04042"/>
    </source>
</evidence>
<comment type="similarity">
    <text evidence="1">Belongs to the DNA polymerase delta/II small subunit family.</text>
</comment>
<dbReference type="Gene3D" id="3.60.21.50">
    <property type="match status" value="1"/>
</dbReference>
<accession>A0A6A6BH05</accession>
<evidence type="ECO:0000259" key="4">
    <source>
        <dbReference type="Pfam" id="PF18018"/>
    </source>
</evidence>
<dbReference type="InterPro" id="IPR040663">
    <property type="entry name" value="DNA_pol_D_N"/>
</dbReference>
<protein>
    <recommendedName>
        <fullName evidence="7">DNA polymerase alpha/delta/epsilon subunit B domain-containing protein</fullName>
    </recommendedName>
</protein>
<gene>
    <name evidence="5" type="ORF">K452DRAFT_298492</name>
</gene>
<dbReference type="InterPro" id="IPR024826">
    <property type="entry name" value="DNA_pol_delta/II_ssu"/>
</dbReference>
<dbReference type="EMBL" id="ML995486">
    <property type="protein sequence ID" value="KAF2141831.1"/>
    <property type="molecule type" value="Genomic_DNA"/>
</dbReference>
<name>A0A6A6BH05_9PEZI</name>
<dbReference type="AlphaFoldDB" id="A0A6A6BH05"/>
<evidence type="ECO:0000256" key="1">
    <source>
        <dbReference type="ARBA" id="ARBA00006035"/>
    </source>
</evidence>
<evidence type="ECO:0008006" key="7">
    <source>
        <dbReference type="Google" id="ProtNLM"/>
    </source>
</evidence>
<evidence type="ECO:0000256" key="2">
    <source>
        <dbReference type="ARBA" id="ARBA00022705"/>
    </source>
</evidence>
<dbReference type="RefSeq" id="XP_033397543.1">
    <property type="nucleotide sequence ID" value="XM_033542125.1"/>
</dbReference>
<feature type="domain" description="DNA polymerase delta subunit OB-fold" evidence="4">
    <location>
        <begin position="66"/>
        <end position="200"/>
    </location>
</feature>
<proteinExistence type="inferred from homology"/>
<organism evidence="5 6">
    <name type="scientific">Aplosporella prunicola CBS 121167</name>
    <dbReference type="NCBI Taxonomy" id="1176127"/>
    <lineage>
        <taxon>Eukaryota</taxon>
        <taxon>Fungi</taxon>
        <taxon>Dikarya</taxon>
        <taxon>Ascomycota</taxon>
        <taxon>Pezizomycotina</taxon>
        <taxon>Dothideomycetes</taxon>
        <taxon>Dothideomycetes incertae sedis</taxon>
        <taxon>Botryosphaeriales</taxon>
        <taxon>Aplosporellaceae</taxon>
        <taxon>Aplosporella</taxon>
    </lineage>
</organism>
<evidence type="ECO:0000313" key="5">
    <source>
        <dbReference type="EMBL" id="KAF2141831.1"/>
    </source>
</evidence>
<dbReference type="GO" id="GO:0003677">
    <property type="term" value="F:DNA binding"/>
    <property type="evidence" value="ECO:0007669"/>
    <property type="project" value="InterPro"/>
</dbReference>
<feature type="domain" description="DNA polymerase alpha/delta/epsilon subunit B" evidence="3">
    <location>
        <begin position="231"/>
        <end position="466"/>
    </location>
</feature>
<reference evidence="5" key="1">
    <citation type="journal article" date="2020" name="Stud. Mycol.">
        <title>101 Dothideomycetes genomes: a test case for predicting lifestyles and emergence of pathogens.</title>
        <authorList>
            <person name="Haridas S."/>
            <person name="Albert R."/>
            <person name="Binder M."/>
            <person name="Bloem J."/>
            <person name="Labutti K."/>
            <person name="Salamov A."/>
            <person name="Andreopoulos B."/>
            <person name="Baker S."/>
            <person name="Barry K."/>
            <person name="Bills G."/>
            <person name="Bluhm B."/>
            <person name="Cannon C."/>
            <person name="Castanera R."/>
            <person name="Culley D."/>
            <person name="Daum C."/>
            <person name="Ezra D."/>
            <person name="Gonzalez J."/>
            <person name="Henrissat B."/>
            <person name="Kuo A."/>
            <person name="Liang C."/>
            <person name="Lipzen A."/>
            <person name="Lutzoni F."/>
            <person name="Magnuson J."/>
            <person name="Mondo S."/>
            <person name="Nolan M."/>
            <person name="Ohm R."/>
            <person name="Pangilinan J."/>
            <person name="Park H.-J."/>
            <person name="Ramirez L."/>
            <person name="Alfaro M."/>
            <person name="Sun H."/>
            <person name="Tritt A."/>
            <person name="Yoshinaga Y."/>
            <person name="Zwiers L.-H."/>
            <person name="Turgeon B."/>
            <person name="Goodwin S."/>
            <person name="Spatafora J."/>
            <person name="Crous P."/>
            <person name="Grigoriev I."/>
        </authorList>
    </citation>
    <scope>NUCLEOTIDE SEQUENCE</scope>
    <source>
        <strain evidence="5">CBS 121167</strain>
    </source>
</reference>
<dbReference type="Pfam" id="PF04042">
    <property type="entry name" value="DNA_pol_E_B"/>
    <property type="match status" value="1"/>
</dbReference>
<dbReference type="Pfam" id="PF18018">
    <property type="entry name" value="DNA_pol_D_N"/>
    <property type="match status" value="1"/>
</dbReference>
<dbReference type="InterPro" id="IPR007185">
    <property type="entry name" value="DNA_pol_a/d/e_bsu"/>
</dbReference>
<dbReference type="Proteomes" id="UP000799438">
    <property type="component" value="Unassembled WGS sequence"/>
</dbReference>
<keyword evidence="6" id="KW-1185">Reference proteome</keyword>
<evidence type="ECO:0000313" key="6">
    <source>
        <dbReference type="Proteomes" id="UP000799438"/>
    </source>
</evidence>
<keyword evidence="2" id="KW-0235">DNA replication</keyword>